<reference evidence="3" key="1">
    <citation type="journal article" date="2020" name="Stud. Mycol.">
        <title>101 Dothideomycetes genomes: a test case for predicting lifestyles and emergence of pathogens.</title>
        <authorList>
            <person name="Haridas S."/>
            <person name="Albert R."/>
            <person name="Binder M."/>
            <person name="Bloem J."/>
            <person name="Labutti K."/>
            <person name="Salamov A."/>
            <person name="Andreopoulos B."/>
            <person name="Baker S."/>
            <person name="Barry K."/>
            <person name="Bills G."/>
            <person name="Bluhm B."/>
            <person name="Cannon C."/>
            <person name="Castanera R."/>
            <person name="Culley D."/>
            <person name="Daum C."/>
            <person name="Ezra D."/>
            <person name="Gonzalez J."/>
            <person name="Henrissat B."/>
            <person name="Kuo A."/>
            <person name="Liang C."/>
            <person name="Lipzen A."/>
            <person name="Lutzoni F."/>
            <person name="Magnuson J."/>
            <person name="Mondo S."/>
            <person name="Nolan M."/>
            <person name="Ohm R."/>
            <person name="Pangilinan J."/>
            <person name="Park H.-J."/>
            <person name="Ramirez L."/>
            <person name="Alfaro M."/>
            <person name="Sun H."/>
            <person name="Tritt A."/>
            <person name="Yoshinaga Y."/>
            <person name="Zwiers L.-H."/>
            <person name="Turgeon B."/>
            <person name="Goodwin S."/>
            <person name="Spatafora J."/>
            <person name="Crous P."/>
            <person name="Grigoriev I."/>
        </authorList>
    </citation>
    <scope>NUCLEOTIDE SEQUENCE</scope>
    <source>
        <strain evidence="3">CBS 122368</strain>
    </source>
</reference>
<gene>
    <name evidence="3" type="ORF">BU26DRAFT_471021</name>
</gene>
<dbReference type="OrthoDB" id="626167at2759"/>
<dbReference type="RefSeq" id="XP_033675203.1">
    <property type="nucleotide sequence ID" value="XM_033825367.1"/>
</dbReference>
<evidence type="ECO:0000259" key="2">
    <source>
        <dbReference type="Pfam" id="PF24883"/>
    </source>
</evidence>
<organism evidence="3 4">
    <name type="scientific">Trematosphaeria pertusa</name>
    <dbReference type="NCBI Taxonomy" id="390896"/>
    <lineage>
        <taxon>Eukaryota</taxon>
        <taxon>Fungi</taxon>
        <taxon>Dikarya</taxon>
        <taxon>Ascomycota</taxon>
        <taxon>Pezizomycotina</taxon>
        <taxon>Dothideomycetes</taxon>
        <taxon>Pleosporomycetidae</taxon>
        <taxon>Pleosporales</taxon>
        <taxon>Massarineae</taxon>
        <taxon>Trematosphaeriaceae</taxon>
        <taxon>Trematosphaeria</taxon>
    </lineage>
</organism>
<dbReference type="Pfam" id="PF24883">
    <property type="entry name" value="NPHP3_N"/>
    <property type="match status" value="1"/>
</dbReference>
<dbReference type="SUPFAM" id="SSF52540">
    <property type="entry name" value="P-loop containing nucleoside triphosphate hydrolases"/>
    <property type="match status" value="1"/>
</dbReference>
<dbReference type="Gene3D" id="3.40.50.300">
    <property type="entry name" value="P-loop containing nucleotide triphosphate hydrolases"/>
    <property type="match status" value="1"/>
</dbReference>
<protein>
    <submittedName>
        <fullName evidence="3">Purine and uridine phosphorylase</fullName>
    </submittedName>
</protein>
<evidence type="ECO:0000313" key="4">
    <source>
        <dbReference type="Proteomes" id="UP000800094"/>
    </source>
</evidence>
<accession>A0A6A6HQP7</accession>
<feature type="domain" description="Nephrocystin 3-like N-terminal" evidence="2">
    <location>
        <begin position="398"/>
        <end position="577"/>
    </location>
</feature>
<keyword evidence="1" id="KW-0677">Repeat</keyword>
<dbReference type="GeneID" id="54578697"/>
<dbReference type="AlphaFoldDB" id="A0A6A6HQP7"/>
<keyword evidence="4" id="KW-1185">Reference proteome</keyword>
<dbReference type="GO" id="GO:0003824">
    <property type="term" value="F:catalytic activity"/>
    <property type="evidence" value="ECO:0007669"/>
    <property type="project" value="InterPro"/>
</dbReference>
<dbReference type="InterPro" id="IPR027417">
    <property type="entry name" value="P-loop_NTPase"/>
</dbReference>
<sequence>MASSPGRRSCADYHVAWICSVADVELVPARLMLDDEHPTPPYNTHYDENTYICGTIAGHAIVVATCPHGETGNVNAGRLTGPMFKTFPNIRMAVVVGIGGGIPRATASDDPLTDIHLGDVVVGWPGDGKPACVYHDRGRSKVNGQFEMVGTMQNPDWRLTNVLGVLASDQELGRNTFADHLARLQSHEKFAHPGTKHDRLFKATYRHVGGYGSNCAACDQNELVQRPQRTKGDKHKLVFHQGRIATGNSVIRDGELRDQIGARCDGALCVEMEAAGVDVYRRCLVIRGISDYADSHKDDMWRSYAAGNAAAFTRAFLCRTQPDVVKDMKWVSEESTLLDFDSPQGRDVSTDVRFRLPRRRGPTTDLLPGLLSTWMASFSLPGYHEMFKKILDDRLASTCEWILSCDAISWWRTRRQPSLLWITGSPGVGKSTALAHLVNEPSSSRSAPEWGRRSAMVHSFCVDGLNSTASSVLSVAIHQLLVQFPEAKNNTCIFDRDLYMVAKAGGHQWIPKPGKSRPYLHLWNIFCKLAEEAEIDTLFLVIDALDECDLQSQQGLFRLFRPAVGQSPCIIVLFSSRPHSELQEMYSRYSVQEPQAFRHEKMELLEDHINDDIGLYIRTEVARIAESMYYSNGEQEQIRAKLLRERSGMFLPVVLLLREIGHTRRRPLEQILKQIPTNLRALYGRLFENLSNNLPPGKQRMLKYLAYLVGDITPRDIAYTCYTLEVY</sequence>
<dbReference type="InterPro" id="IPR035994">
    <property type="entry name" value="Nucleoside_phosphorylase_sf"/>
</dbReference>
<name>A0A6A6HQP7_9PLEO</name>
<evidence type="ECO:0000313" key="3">
    <source>
        <dbReference type="EMBL" id="KAF2240199.1"/>
    </source>
</evidence>
<dbReference type="Proteomes" id="UP000800094">
    <property type="component" value="Unassembled WGS sequence"/>
</dbReference>
<dbReference type="SUPFAM" id="SSF53167">
    <property type="entry name" value="Purine and uridine phosphorylases"/>
    <property type="match status" value="1"/>
</dbReference>
<dbReference type="PANTHER" id="PTHR46082">
    <property type="entry name" value="ATP/GTP-BINDING PROTEIN-RELATED"/>
    <property type="match status" value="1"/>
</dbReference>
<dbReference type="EMBL" id="ML987229">
    <property type="protein sequence ID" value="KAF2240199.1"/>
    <property type="molecule type" value="Genomic_DNA"/>
</dbReference>
<dbReference type="InterPro" id="IPR056884">
    <property type="entry name" value="NPHP3-like_N"/>
</dbReference>
<dbReference type="Gene3D" id="3.40.50.1580">
    <property type="entry name" value="Nucleoside phosphorylase domain"/>
    <property type="match status" value="1"/>
</dbReference>
<dbReference type="PANTHER" id="PTHR46082:SF11">
    <property type="entry name" value="AAA+ ATPASE DOMAIN-CONTAINING PROTEIN-RELATED"/>
    <property type="match status" value="1"/>
</dbReference>
<proteinExistence type="predicted"/>
<dbReference type="GO" id="GO:0009116">
    <property type="term" value="P:nucleoside metabolic process"/>
    <property type="evidence" value="ECO:0007669"/>
    <property type="project" value="InterPro"/>
</dbReference>
<dbReference type="InterPro" id="IPR053137">
    <property type="entry name" value="NLR-like"/>
</dbReference>
<evidence type="ECO:0000256" key="1">
    <source>
        <dbReference type="ARBA" id="ARBA00022737"/>
    </source>
</evidence>